<dbReference type="InterPro" id="IPR006426">
    <property type="entry name" value="Asn_synth_AEB"/>
</dbReference>
<keyword evidence="5" id="KW-0067">ATP-binding</keyword>
<reference evidence="11" key="1">
    <citation type="journal article" date="2020" name="mSystems">
        <title>Genome- and Community-Level Interaction Insights into Carbon Utilization and Element Cycling Functions of Hydrothermarchaeota in Hydrothermal Sediment.</title>
        <authorList>
            <person name="Zhou Z."/>
            <person name="Liu Y."/>
            <person name="Xu W."/>
            <person name="Pan J."/>
            <person name="Luo Z.H."/>
            <person name="Li M."/>
        </authorList>
    </citation>
    <scope>NUCLEOTIDE SEQUENCE [LARGE SCALE GENOMIC DNA]</scope>
    <source>
        <strain evidence="11">SpSt-374</strain>
    </source>
</reference>
<dbReference type="InterPro" id="IPR051786">
    <property type="entry name" value="ASN_synthetase/amidase"/>
</dbReference>
<evidence type="ECO:0000256" key="2">
    <source>
        <dbReference type="ARBA" id="ARBA00005752"/>
    </source>
</evidence>
<dbReference type="EC" id="6.3.5.4" evidence="3"/>
<sequence>MIFTSRRPSTLPQPVIPSWHLAWGCDAPHQPDALVTAGAVPEVSPGGRFAVVGDIWLTNERSLSGRLGRTTAANSWQLVAQMWERWGSDCIGMLEGAFAVAVWDREEGKLWLGRDRAGASTLYYTTTGPVQRVAPRLSTLNPYHSRELDLIALRDYLACAFVPGERTMWQQVRELPPGTLICLGVDREPQPYWQLGVDIQNTTLSLAQYAAQLRLLLEQIVTESLPVDEPVGAYLSGGLDSSCVTAIAAKLHPQPIHTYSIHFGSDYPNELEFSSLVASHCGTHHHIIEITPQQMWELLPITMANLDDPIGDPLTVPNYIMGQIARQTVTVIFNGEGGDPCFAGPKNKPMLLDALYSQIATASSLESDYSSDKKIEAYLNSFQKCFPDLPQLLQPDIWAAVQKEPSLFAPHLTAADASYLNSLMLLNIRYKGADHILTKVNNMTRASMLEARSPLFDQRIVELSLQIPPQYKLAGADEKAVLKQAVADLLPETILTRPKSGMMVPVNLWFAQQWRRQARSLLLNKQAAIAPYLNQQFIKNWLDYRGDTWRRYGVKLWLLTSLEIWLQVNGK</sequence>
<dbReference type="AlphaFoldDB" id="A0A7C3ZNU2"/>
<keyword evidence="6" id="KW-0028">Amino-acid biosynthesis</keyword>
<dbReference type="GO" id="GO:0006529">
    <property type="term" value="P:asparagine biosynthetic process"/>
    <property type="evidence" value="ECO:0007669"/>
    <property type="project" value="UniProtKB-KW"/>
</dbReference>
<dbReference type="EMBL" id="DSPX01000248">
    <property type="protein sequence ID" value="HGG03565.1"/>
    <property type="molecule type" value="Genomic_DNA"/>
</dbReference>
<dbReference type="Gene3D" id="3.40.50.620">
    <property type="entry name" value="HUPs"/>
    <property type="match status" value="1"/>
</dbReference>
<dbReference type="InterPro" id="IPR014729">
    <property type="entry name" value="Rossmann-like_a/b/a_fold"/>
</dbReference>
<feature type="site" description="Important for beta-aspartyl-AMP intermediate formation" evidence="8">
    <location>
        <position position="336"/>
    </location>
</feature>
<dbReference type="PANTHER" id="PTHR43284:SF1">
    <property type="entry name" value="ASPARAGINE SYNTHETASE"/>
    <property type="match status" value="1"/>
</dbReference>
<dbReference type="PIRSF" id="PIRSF001589">
    <property type="entry name" value="Asn_synthetase_glu-h"/>
    <property type="match status" value="1"/>
</dbReference>
<dbReference type="Gene3D" id="3.60.20.10">
    <property type="entry name" value="Glutamine Phosphoribosylpyrophosphate, subunit 1, domain 1"/>
    <property type="match status" value="1"/>
</dbReference>
<keyword evidence="4" id="KW-0547">Nucleotide-binding</keyword>
<dbReference type="PANTHER" id="PTHR43284">
    <property type="entry name" value="ASPARAGINE SYNTHETASE (GLUTAMINE-HYDROLYZING)"/>
    <property type="match status" value="1"/>
</dbReference>
<evidence type="ECO:0000256" key="6">
    <source>
        <dbReference type="ARBA" id="ARBA00022888"/>
    </source>
</evidence>
<accession>A0A7C3ZNU2</accession>
<dbReference type="SUPFAM" id="SSF56235">
    <property type="entry name" value="N-terminal nucleophile aminohydrolases (Ntn hydrolases)"/>
    <property type="match status" value="1"/>
</dbReference>
<gene>
    <name evidence="11" type="ORF">ENR15_23725</name>
</gene>
<evidence type="ECO:0000256" key="7">
    <source>
        <dbReference type="ARBA" id="ARBA00048741"/>
    </source>
</evidence>
<feature type="domain" description="Glutamine amidotransferase type-2" evidence="10">
    <location>
        <begin position="37"/>
        <end position="134"/>
    </location>
</feature>
<comment type="similarity">
    <text evidence="2">Belongs to the asparagine synthetase family.</text>
</comment>
<evidence type="ECO:0000256" key="8">
    <source>
        <dbReference type="PIRSR" id="PIRSR001589-3"/>
    </source>
</evidence>
<dbReference type="GO" id="GO:0004066">
    <property type="term" value="F:asparagine synthase (glutamine-hydrolyzing) activity"/>
    <property type="evidence" value="ECO:0007669"/>
    <property type="project" value="UniProtKB-EC"/>
</dbReference>
<dbReference type="Pfam" id="PF13537">
    <property type="entry name" value="GATase_7"/>
    <property type="match status" value="1"/>
</dbReference>
<comment type="pathway">
    <text evidence="1">Amino-acid biosynthesis; L-asparagine biosynthesis; L-asparagine from L-aspartate (L-Gln route): step 1/1.</text>
</comment>
<organism evidence="11">
    <name type="scientific">Planktothricoides sp. SpSt-374</name>
    <dbReference type="NCBI Taxonomy" id="2282167"/>
    <lineage>
        <taxon>Bacteria</taxon>
        <taxon>Bacillati</taxon>
        <taxon>Cyanobacteriota</taxon>
        <taxon>Cyanophyceae</taxon>
        <taxon>Oscillatoriophycideae</taxon>
        <taxon>Oscillatoriales</taxon>
        <taxon>Oscillatoriaceae</taxon>
        <taxon>Planktothricoides</taxon>
    </lineage>
</organism>
<evidence type="ECO:0000256" key="1">
    <source>
        <dbReference type="ARBA" id="ARBA00005187"/>
    </source>
</evidence>
<protein>
    <recommendedName>
        <fullName evidence="3">asparagine synthase (glutamine-hydrolyzing)</fullName>
        <ecNumber evidence="3">6.3.5.4</ecNumber>
    </recommendedName>
</protein>
<evidence type="ECO:0000313" key="11">
    <source>
        <dbReference type="EMBL" id="HGG03565.1"/>
    </source>
</evidence>
<dbReference type="Pfam" id="PF00733">
    <property type="entry name" value="Asn_synthase"/>
    <property type="match status" value="1"/>
</dbReference>
<evidence type="ECO:0000256" key="5">
    <source>
        <dbReference type="ARBA" id="ARBA00022840"/>
    </source>
</evidence>
<dbReference type="GO" id="GO:0005524">
    <property type="term" value="F:ATP binding"/>
    <property type="evidence" value="ECO:0007669"/>
    <property type="project" value="UniProtKB-KW"/>
</dbReference>
<dbReference type="InterPro" id="IPR001962">
    <property type="entry name" value="Asn_synthase"/>
</dbReference>
<dbReference type="InterPro" id="IPR029055">
    <property type="entry name" value="Ntn_hydrolases_N"/>
</dbReference>
<dbReference type="GO" id="GO:0005829">
    <property type="term" value="C:cytosol"/>
    <property type="evidence" value="ECO:0007669"/>
    <property type="project" value="TreeGrafter"/>
</dbReference>
<proteinExistence type="inferred from homology"/>
<dbReference type="SUPFAM" id="SSF52402">
    <property type="entry name" value="Adenine nucleotide alpha hydrolases-like"/>
    <property type="match status" value="1"/>
</dbReference>
<evidence type="ECO:0000256" key="3">
    <source>
        <dbReference type="ARBA" id="ARBA00012737"/>
    </source>
</evidence>
<keyword evidence="6" id="KW-0061">Asparagine biosynthesis</keyword>
<comment type="caution">
    <text evidence="11">The sequence shown here is derived from an EMBL/GenBank/DDBJ whole genome shotgun (WGS) entry which is preliminary data.</text>
</comment>
<name>A0A7C3ZNU2_9CYAN</name>
<feature type="domain" description="Asparagine synthetase" evidence="9">
    <location>
        <begin position="213"/>
        <end position="567"/>
    </location>
</feature>
<dbReference type="CDD" id="cd01991">
    <property type="entry name" value="Asn_synthase_B_C"/>
    <property type="match status" value="1"/>
</dbReference>
<dbReference type="InterPro" id="IPR017932">
    <property type="entry name" value="GATase_2_dom"/>
</dbReference>
<evidence type="ECO:0000259" key="9">
    <source>
        <dbReference type="Pfam" id="PF00733"/>
    </source>
</evidence>
<evidence type="ECO:0000259" key="10">
    <source>
        <dbReference type="Pfam" id="PF13537"/>
    </source>
</evidence>
<comment type="catalytic activity">
    <reaction evidence="7">
        <text>L-aspartate + L-glutamine + ATP + H2O = L-asparagine + L-glutamate + AMP + diphosphate + H(+)</text>
        <dbReference type="Rhea" id="RHEA:12228"/>
        <dbReference type="ChEBI" id="CHEBI:15377"/>
        <dbReference type="ChEBI" id="CHEBI:15378"/>
        <dbReference type="ChEBI" id="CHEBI:29985"/>
        <dbReference type="ChEBI" id="CHEBI:29991"/>
        <dbReference type="ChEBI" id="CHEBI:30616"/>
        <dbReference type="ChEBI" id="CHEBI:33019"/>
        <dbReference type="ChEBI" id="CHEBI:58048"/>
        <dbReference type="ChEBI" id="CHEBI:58359"/>
        <dbReference type="ChEBI" id="CHEBI:456215"/>
        <dbReference type="EC" id="6.3.5.4"/>
    </reaction>
</comment>
<evidence type="ECO:0000256" key="4">
    <source>
        <dbReference type="ARBA" id="ARBA00022741"/>
    </source>
</evidence>